<dbReference type="HOGENOM" id="CLU_094970_1_1_9"/>
<dbReference type="EMBL" id="CP000448">
    <property type="protein sequence ID" value="ABI69714.1"/>
    <property type="molecule type" value="Genomic_DNA"/>
</dbReference>
<dbReference type="eggNOG" id="COG2210">
    <property type="taxonomic scope" value="Bacteria"/>
</dbReference>
<dbReference type="PDBsum" id="3PNX"/>
<dbReference type="STRING" id="335541.Swol_2425"/>
<dbReference type="SUPFAM" id="SSF75169">
    <property type="entry name" value="DsrEFH-like"/>
    <property type="match status" value="1"/>
</dbReference>
<dbReference type="PANTHER" id="PTHR34655">
    <property type="entry name" value="CONSERVED WITHIN P. AEROPHILUM"/>
    <property type="match status" value="1"/>
</dbReference>
<evidence type="ECO:0008006" key="4">
    <source>
        <dbReference type="Google" id="ProtNLM"/>
    </source>
</evidence>
<evidence type="ECO:0007829" key="3">
    <source>
        <dbReference type="PDB" id="3PNX"/>
    </source>
</evidence>
<sequence>MENKKMNLLLFSGDYDKALASLIIANAAREMEIEVTIFCAFWGLLLLRDPEKASQEDKSLYEQAFSSLTPREAEELPLSKMNLGGIGKKMLLEMMKEEKAPKLSDLLSGARKKEVKFYACQLSVEIMGFKKEELFPEVQIMDVKEYLKNALESDLQLFI</sequence>
<dbReference type="InterPro" id="IPR027396">
    <property type="entry name" value="DsrEFH-like"/>
</dbReference>
<dbReference type="Pfam" id="PF13686">
    <property type="entry name" value="DrsE_2"/>
    <property type="match status" value="1"/>
</dbReference>
<keyword evidence="3" id="KW-0002">3D-structure</keyword>
<keyword evidence="2" id="KW-1185">Reference proteome</keyword>
<dbReference type="PDB" id="3PNX">
    <property type="method" value="X-ray"/>
    <property type="resolution" value="1.92 A"/>
    <property type="chains" value="A/B/C/D/E/F=1-159"/>
</dbReference>
<dbReference type="SMR" id="Q0AU90"/>
<dbReference type="RefSeq" id="WP_011641798.1">
    <property type="nucleotide sequence ID" value="NC_008346.1"/>
</dbReference>
<protein>
    <recommendedName>
        <fullName evidence="4">Sulfide reductase</fullName>
    </recommendedName>
</protein>
<dbReference type="KEGG" id="swo:Swol_2425"/>
<gene>
    <name evidence="1" type="ordered locus">Swol_2425</name>
</gene>
<reference evidence="2" key="1">
    <citation type="journal article" date="2010" name="Environ. Microbiol.">
        <title>The genome of Syntrophomonas wolfei: new insights into syntrophic metabolism and biohydrogen production.</title>
        <authorList>
            <person name="Sieber J.R."/>
            <person name="Sims D.R."/>
            <person name="Han C."/>
            <person name="Kim E."/>
            <person name="Lykidis A."/>
            <person name="Lapidus A.L."/>
            <person name="McDonnald E."/>
            <person name="Rohlin L."/>
            <person name="Culley D.E."/>
            <person name="Gunsalus R."/>
            <person name="McInerney M.J."/>
        </authorList>
    </citation>
    <scope>NUCLEOTIDE SEQUENCE [LARGE SCALE GENOMIC DNA]</scope>
    <source>
        <strain evidence="2">DSM 2245B / Goettingen</strain>
    </source>
</reference>
<dbReference type="InterPro" id="IPR032836">
    <property type="entry name" value="DsrE2-like"/>
</dbReference>
<reference evidence="3" key="2">
    <citation type="submission" date="2010-11" db="PDB data bank">
        <title>Crystal structure of a putative sulfurtransferase dsrE (Swol_2425) from Syntrophomonas wolfei str. Goettingen at 1.92 A resolution.</title>
        <authorList>
            <consortium name="Joint Center for Structural Genomics (JCSG)"/>
        </authorList>
    </citation>
    <scope>X-RAY CRYSTALLOGRAPHY (1.92 ANGSTROMS)</scope>
</reference>
<accession>Q0AU90</accession>
<evidence type="ECO:0000313" key="1">
    <source>
        <dbReference type="EMBL" id="ABI69714.1"/>
    </source>
</evidence>
<dbReference type="OrthoDB" id="9802028at2"/>
<organism evidence="1 2">
    <name type="scientific">Syntrophomonas wolfei subsp. wolfei (strain DSM 2245B / Goettingen)</name>
    <dbReference type="NCBI Taxonomy" id="335541"/>
    <lineage>
        <taxon>Bacteria</taxon>
        <taxon>Bacillati</taxon>
        <taxon>Bacillota</taxon>
        <taxon>Clostridia</taxon>
        <taxon>Eubacteriales</taxon>
        <taxon>Syntrophomonadaceae</taxon>
        <taxon>Syntrophomonas</taxon>
    </lineage>
</organism>
<evidence type="ECO:0000313" key="2">
    <source>
        <dbReference type="Proteomes" id="UP000001968"/>
    </source>
</evidence>
<dbReference type="EvolutionaryTrace" id="Q0AU90"/>
<dbReference type="Gene3D" id="3.40.1260.10">
    <property type="entry name" value="DsrEFH-like"/>
    <property type="match status" value="1"/>
</dbReference>
<dbReference type="PANTHER" id="PTHR34655:SF2">
    <property type="entry name" value="PEROXIREDOXIN FAMILY PROTEIN"/>
    <property type="match status" value="1"/>
</dbReference>
<dbReference type="Proteomes" id="UP000001968">
    <property type="component" value="Chromosome"/>
</dbReference>
<dbReference type="AlphaFoldDB" id="Q0AU90"/>
<proteinExistence type="evidence at protein level"/>
<name>Q0AU90_SYNWW</name>